<keyword evidence="2" id="KW-1185">Reference proteome</keyword>
<name>A0ABY9TTY7_9GAMM</name>
<evidence type="ECO:0000313" key="1">
    <source>
        <dbReference type="EMBL" id="WNC72138.1"/>
    </source>
</evidence>
<gene>
    <name evidence="1" type="ORF">RGQ13_18760</name>
</gene>
<proteinExistence type="predicted"/>
<sequence length="249" mass="27958">MKTSNMPHKTIRGKIKYTSNKPERLGQERGREYFSQTVHANGARTLRAQTEIEDAPAVLRDVTYSVDENWKPLDGFSRISVDDKFVGSGWYRFTDEFAECESFTVEHGRQSQKLPLDTPIQAVGTHPTCGDAWFCQIFNIANGPGQQFFENLVLTSPDHRGATGPELFPFSYGLQYVGKEQVTVMAGTFSALHFQFVETPGALPEDHPIYDVWFTDDGDYIFLKGGVGGYMQTVYELEELEVIYGQAGA</sequence>
<protein>
    <recommendedName>
        <fullName evidence="3">DUF3108 domain-containing protein</fullName>
    </recommendedName>
</protein>
<dbReference type="EMBL" id="CP134145">
    <property type="protein sequence ID" value="WNC72138.1"/>
    <property type="molecule type" value="Genomic_DNA"/>
</dbReference>
<dbReference type="Proteomes" id="UP001258994">
    <property type="component" value="Chromosome"/>
</dbReference>
<evidence type="ECO:0008006" key="3">
    <source>
        <dbReference type="Google" id="ProtNLM"/>
    </source>
</evidence>
<evidence type="ECO:0000313" key="2">
    <source>
        <dbReference type="Proteomes" id="UP001258994"/>
    </source>
</evidence>
<dbReference type="RefSeq" id="WP_348391258.1">
    <property type="nucleotide sequence ID" value="NZ_CP134145.1"/>
</dbReference>
<organism evidence="1 2">
    <name type="scientific">Thalassotalea psychrophila</name>
    <dbReference type="NCBI Taxonomy" id="3065647"/>
    <lineage>
        <taxon>Bacteria</taxon>
        <taxon>Pseudomonadati</taxon>
        <taxon>Pseudomonadota</taxon>
        <taxon>Gammaproteobacteria</taxon>
        <taxon>Alteromonadales</taxon>
        <taxon>Colwelliaceae</taxon>
        <taxon>Thalassotalea</taxon>
    </lineage>
</organism>
<accession>A0ABY9TTY7</accession>
<reference evidence="2" key="1">
    <citation type="submission" date="2023-09" db="EMBL/GenBank/DDBJ databases">
        <authorList>
            <person name="Li S."/>
            <person name="Li X."/>
            <person name="Zhang C."/>
            <person name="Zhao Z."/>
        </authorList>
    </citation>
    <scope>NUCLEOTIDE SEQUENCE [LARGE SCALE GENOMIC DNA]</scope>
    <source>
        <strain evidence="2">SQ149</strain>
    </source>
</reference>